<evidence type="ECO:0000313" key="3">
    <source>
        <dbReference type="Proteomes" id="UP000032141"/>
    </source>
</evidence>
<dbReference type="Pfam" id="PF13966">
    <property type="entry name" value="zf-RVT"/>
    <property type="match status" value="1"/>
</dbReference>
<reference evidence="2" key="2">
    <citation type="submission" date="2015-03" db="UniProtKB">
        <authorList>
            <consortium name="EnsemblPlants"/>
        </authorList>
    </citation>
    <scope>IDENTIFICATION</scope>
</reference>
<keyword evidence="3" id="KW-1185">Reference proteome</keyword>
<dbReference type="AlphaFoldDB" id="A0A0D3D9Q5"/>
<evidence type="ECO:0000259" key="1">
    <source>
        <dbReference type="Pfam" id="PF13966"/>
    </source>
</evidence>
<proteinExistence type="predicted"/>
<sequence length="134" mass="15835">MASWSKVVWFAQGVPRFVFITWLAFRDRLSTGTRMAQWGVVQSCLFCGEPNESRDHLFFACRYTFTVWLAVVGDLLLAEADPDWETSLAQLVELRYEKLDYILLRMVFQTAIYYIWKERNDRRHMGRPKTVENG</sequence>
<dbReference type="Gramene" id="Bo7g077140.1">
    <property type="protein sequence ID" value="Bo7g077140.1"/>
    <property type="gene ID" value="Bo7g077140"/>
</dbReference>
<dbReference type="InterPro" id="IPR026960">
    <property type="entry name" value="RVT-Znf"/>
</dbReference>
<dbReference type="EnsemblPlants" id="Bo7g077140.1">
    <property type="protein sequence ID" value="Bo7g077140.1"/>
    <property type="gene ID" value="Bo7g077140"/>
</dbReference>
<dbReference type="HOGENOM" id="CLU_000680_19_1_1"/>
<dbReference type="eggNOG" id="KOG1075">
    <property type="taxonomic scope" value="Eukaryota"/>
</dbReference>
<reference evidence="2 3" key="1">
    <citation type="journal article" date="2014" name="Genome Biol.">
        <title>Transcriptome and methylome profiling reveals relics of genome dominance in the mesopolyploid Brassica oleracea.</title>
        <authorList>
            <person name="Parkin I.A."/>
            <person name="Koh C."/>
            <person name="Tang H."/>
            <person name="Robinson S.J."/>
            <person name="Kagale S."/>
            <person name="Clarke W.E."/>
            <person name="Town C.D."/>
            <person name="Nixon J."/>
            <person name="Krishnakumar V."/>
            <person name="Bidwell S.L."/>
            <person name="Denoeud F."/>
            <person name="Belcram H."/>
            <person name="Links M.G."/>
            <person name="Just J."/>
            <person name="Clarke C."/>
            <person name="Bender T."/>
            <person name="Huebert T."/>
            <person name="Mason A.S."/>
            <person name="Pires J.C."/>
            <person name="Barker G."/>
            <person name="Moore J."/>
            <person name="Walley P.G."/>
            <person name="Manoli S."/>
            <person name="Batley J."/>
            <person name="Edwards D."/>
            <person name="Nelson M.N."/>
            <person name="Wang X."/>
            <person name="Paterson A.H."/>
            <person name="King G."/>
            <person name="Bancroft I."/>
            <person name="Chalhoub B."/>
            <person name="Sharpe A.G."/>
        </authorList>
    </citation>
    <scope>NUCLEOTIDE SEQUENCE</scope>
    <source>
        <strain evidence="2 3">cv. TO1000</strain>
    </source>
</reference>
<dbReference type="Proteomes" id="UP000032141">
    <property type="component" value="Chromosome C7"/>
</dbReference>
<accession>A0A0D3D9Q5</accession>
<organism evidence="2 3">
    <name type="scientific">Brassica oleracea var. oleracea</name>
    <dbReference type="NCBI Taxonomy" id="109376"/>
    <lineage>
        <taxon>Eukaryota</taxon>
        <taxon>Viridiplantae</taxon>
        <taxon>Streptophyta</taxon>
        <taxon>Embryophyta</taxon>
        <taxon>Tracheophyta</taxon>
        <taxon>Spermatophyta</taxon>
        <taxon>Magnoliopsida</taxon>
        <taxon>eudicotyledons</taxon>
        <taxon>Gunneridae</taxon>
        <taxon>Pentapetalae</taxon>
        <taxon>rosids</taxon>
        <taxon>malvids</taxon>
        <taxon>Brassicales</taxon>
        <taxon>Brassicaceae</taxon>
        <taxon>Brassiceae</taxon>
        <taxon>Brassica</taxon>
    </lineage>
</organism>
<protein>
    <recommendedName>
        <fullName evidence="1">Reverse transcriptase zinc-binding domain-containing protein</fullName>
    </recommendedName>
</protein>
<evidence type="ECO:0000313" key="2">
    <source>
        <dbReference type="EnsemblPlants" id="Bo7g077140.1"/>
    </source>
</evidence>
<name>A0A0D3D9Q5_BRAOL</name>
<dbReference type="OMA" id="MVFQTAI"/>
<feature type="domain" description="Reverse transcriptase zinc-binding" evidence="1">
    <location>
        <begin position="3"/>
        <end position="68"/>
    </location>
</feature>